<name>A0A383R7U0_PAEAL</name>
<evidence type="ECO:0000313" key="1">
    <source>
        <dbReference type="EMBL" id="SYX83008.1"/>
    </source>
</evidence>
<organism evidence="1 2">
    <name type="scientific">Paenibacillus alvei</name>
    <name type="common">Bacillus alvei</name>
    <dbReference type="NCBI Taxonomy" id="44250"/>
    <lineage>
        <taxon>Bacteria</taxon>
        <taxon>Bacillati</taxon>
        <taxon>Bacillota</taxon>
        <taxon>Bacilli</taxon>
        <taxon>Bacillales</taxon>
        <taxon>Paenibacillaceae</taxon>
        <taxon>Paenibacillus</taxon>
    </lineage>
</organism>
<dbReference type="EMBL" id="LS992241">
    <property type="protein sequence ID" value="SYX83008.1"/>
    <property type="molecule type" value="Genomic_DNA"/>
</dbReference>
<proteinExistence type="predicted"/>
<sequence length="64" mass="6892">MTVPSSVASAQQVSKFQSGDFYAPTPTIPGKVAHIMPDNPVTNVDLSKISKSPCFPVGENRFLR</sequence>
<evidence type="ECO:0000313" key="2">
    <source>
        <dbReference type="Proteomes" id="UP000304148"/>
    </source>
</evidence>
<dbReference type="AlphaFoldDB" id="A0A383R7U0"/>
<gene>
    <name evidence="1" type="ORF">PBLR_11430</name>
</gene>
<dbReference type="Proteomes" id="UP000304148">
    <property type="component" value="Chromosome"/>
</dbReference>
<accession>A0A383R7U0</accession>
<protein>
    <submittedName>
        <fullName evidence="1">Uncharacterized protein</fullName>
    </submittedName>
</protein>
<reference evidence="2" key="1">
    <citation type="submission" date="2018-08" db="EMBL/GenBank/DDBJ databases">
        <authorList>
            <person name="Chevrot R."/>
        </authorList>
    </citation>
    <scope>NUCLEOTIDE SEQUENCE [LARGE SCALE GENOMIC DNA]</scope>
</reference>